<keyword evidence="3" id="KW-0804">Transcription</keyword>
<gene>
    <name evidence="6" type="ORF">EDD42_2789</name>
</gene>
<dbReference type="AlphaFoldDB" id="A0A3N2C5A7"/>
<dbReference type="Pfam" id="PF00196">
    <property type="entry name" value="GerE"/>
    <property type="match status" value="1"/>
</dbReference>
<dbReference type="Gene3D" id="3.40.50.300">
    <property type="entry name" value="P-loop containing nucleotide triphosphate hydrolases"/>
    <property type="match status" value="1"/>
</dbReference>
<dbReference type="SUPFAM" id="SSF52540">
    <property type="entry name" value="P-loop containing nucleoside triphosphate hydrolases"/>
    <property type="match status" value="1"/>
</dbReference>
<dbReference type="InterPro" id="IPR016032">
    <property type="entry name" value="Sig_transdc_resp-reg_C-effctor"/>
</dbReference>
<evidence type="ECO:0000256" key="3">
    <source>
        <dbReference type="ARBA" id="ARBA00023163"/>
    </source>
</evidence>
<dbReference type="GO" id="GO:0006355">
    <property type="term" value="P:regulation of DNA-templated transcription"/>
    <property type="evidence" value="ECO:0007669"/>
    <property type="project" value="InterPro"/>
</dbReference>
<evidence type="ECO:0000256" key="4">
    <source>
        <dbReference type="SAM" id="MobiDB-lite"/>
    </source>
</evidence>
<keyword evidence="1" id="KW-0805">Transcription regulation</keyword>
<accession>A0A3N2C5A7</accession>
<evidence type="ECO:0000313" key="6">
    <source>
        <dbReference type="EMBL" id="ROR82695.1"/>
    </source>
</evidence>
<dbReference type="CDD" id="cd06170">
    <property type="entry name" value="LuxR_C_like"/>
    <property type="match status" value="1"/>
</dbReference>
<dbReference type="PRINTS" id="PR00038">
    <property type="entry name" value="HTHLUXR"/>
</dbReference>
<dbReference type="SMART" id="SM00421">
    <property type="entry name" value="HTH_LUXR"/>
    <property type="match status" value="1"/>
</dbReference>
<dbReference type="PROSITE" id="PS50043">
    <property type="entry name" value="HTH_LUXR_2"/>
    <property type="match status" value="1"/>
</dbReference>
<sequence>MNPGAHRFSGGAWSAASPTRRSGEFRQSATRAPAQPSGRAAAIARMTALIANRTSTLLVGPHGYGKTFTADAIGRRMHEDGRPVIHVSGASRDASHTLSDWRAAPSGAVFIVDDGANLHPASLADIIELSRSREQVALVTLEQELAGLQGRGDESADRLLAVWRTGSLTRIDLPALDGFEASAMVDEAAEDAVLDDMAKAVIVRLSNGSPRLVHELTKDALETGGEFYLPRSILSLGVAGVSPRVHDLTEPQLSRLEDEGRYALVMLAKLGPVPYSRAIRLLGEHQLHALLRLGLARNDGSGQDRIVADELHAWSALAEWRHSGRLHRHDRVQRTLISDLRGGARLTPNESFILGRYWLTAPHTELDEGFESLTMARTFLEAAHVANVSGLAEDGRLLAERAYTWRPSVAAALQWSRSLAMLGDGDGAQRVLEVDPTADSDEDMQAEVLSWRAILDRWSERTCAQELTEQEEHSRVLSQRILMVETWRDQDRQGPSESDAVFWKVLRDVDAAQSSRLYAAAALVTRLGLRLPPSELRELLQLGDAVYRSVPYSAARPLSHALRDASAMYVLSAGTIRLLTGLSWAGFARYIDEFVARAERGTGRLATTDQCIVGILGAQLAFFDGRPDRTVADLRVVERLLDSTVPPEVHTQTALLLVGALAQTGELEEATERRAAEDERLIAASTVLSYLADIADFGLLMAGGRVMEARDHLGRLAQDIRKPLTERVYSASLASAAGTDLSETLSWVVDARSLELTPLQASLMLLLEAGAAGDASRVEEAACSLEEVGARHRAIGAHLLAERLHEAQGRLQHARRCAERAAELVGPVPGAAADAEAGWTSVVSPSPVFATYRPETTEETVPVERIVPVEPPATHAPLAYLSRGQTDTGQETAGADLSALTRRELEVSLLIAQGLSNQEIATRLFLSVRTVESHVLQARTKLGAGRRRDLGRLVAQSSQRHA</sequence>
<protein>
    <submittedName>
        <fullName evidence="6">Regulatory LuxR family protein</fullName>
    </submittedName>
</protein>
<feature type="compositionally biased region" description="Polar residues" evidence="4">
    <location>
        <begin position="16"/>
        <end position="30"/>
    </location>
</feature>
<dbReference type="SUPFAM" id="SSF46894">
    <property type="entry name" value="C-terminal effector domain of the bipartite response regulators"/>
    <property type="match status" value="1"/>
</dbReference>
<dbReference type="EMBL" id="RKHL01000001">
    <property type="protein sequence ID" value="ROR82695.1"/>
    <property type="molecule type" value="Genomic_DNA"/>
</dbReference>
<dbReference type="InterPro" id="IPR027417">
    <property type="entry name" value="P-loop_NTPase"/>
</dbReference>
<dbReference type="PANTHER" id="PTHR44688">
    <property type="entry name" value="DNA-BINDING TRANSCRIPTIONAL ACTIVATOR DEVR_DOSR"/>
    <property type="match status" value="1"/>
</dbReference>
<dbReference type="RefSeq" id="WP_085512493.1">
    <property type="nucleotide sequence ID" value="NZ_FXAP01000004.1"/>
</dbReference>
<dbReference type="InterPro" id="IPR036388">
    <property type="entry name" value="WH-like_DNA-bd_sf"/>
</dbReference>
<proteinExistence type="predicted"/>
<reference evidence="6 7" key="1">
    <citation type="submission" date="2018-11" db="EMBL/GenBank/DDBJ databases">
        <title>Sequencing the genomes of 1000 actinobacteria strains.</title>
        <authorList>
            <person name="Klenk H.-P."/>
        </authorList>
    </citation>
    <scope>NUCLEOTIDE SEQUENCE [LARGE SCALE GENOMIC DNA]</scope>
    <source>
        <strain evidence="6 7">DSM 14012</strain>
    </source>
</reference>
<dbReference type="Proteomes" id="UP000266915">
    <property type="component" value="Unassembled WGS sequence"/>
</dbReference>
<evidence type="ECO:0000259" key="5">
    <source>
        <dbReference type="PROSITE" id="PS50043"/>
    </source>
</evidence>
<evidence type="ECO:0000256" key="2">
    <source>
        <dbReference type="ARBA" id="ARBA00023125"/>
    </source>
</evidence>
<keyword evidence="7" id="KW-1185">Reference proteome</keyword>
<evidence type="ECO:0000313" key="7">
    <source>
        <dbReference type="Proteomes" id="UP000266915"/>
    </source>
</evidence>
<comment type="caution">
    <text evidence="6">The sequence shown here is derived from an EMBL/GenBank/DDBJ whole genome shotgun (WGS) entry which is preliminary data.</text>
</comment>
<feature type="region of interest" description="Disordered" evidence="4">
    <location>
        <begin position="1"/>
        <end position="38"/>
    </location>
</feature>
<evidence type="ECO:0000256" key="1">
    <source>
        <dbReference type="ARBA" id="ARBA00023015"/>
    </source>
</evidence>
<dbReference type="InterPro" id="IPR000792">
    <property type="entry name" value="Tscrpt_reg_LuxR_C"/>
</dbReference>
<keyword evidence="2" id="KW-0238">DNA-binding</keyword>
<name>A0A3N2C5A7_9MICO</name>
<organism evidence="6 7">
    <name type="scientific">Plantibacter flavus</name>
    <dbReference type="NCBI Taxonomy" id="150123"/>
    <lineage>
        <taxon>Bacteria</taxon>
        <taxon>Bacillati</taxon>
        <taxon>Actinomycetota</taxon>
        <taxon>Actinomycetes</taxon>
        <taxon>Micrococcales</taxon>
        <taxon>Microbacteriaceae</taxon>
        <taxon>Plantibacter</taxon>
    </lineage>
</organism>
<dbReference type="PANTHER" id="PTHR44688:SF16">
    <property type="entry name" value="DNA-BINDING TRANSCRIPTIONAL ACTIVATOR DEVR_DOSR"/>
    <property type="match status" value="1"/>
</dbReference>
<dbReference type="GO" id="GO:0003677">
    <property type="term" value="F:DNA binding"/>
    <property type="evidence" value="ECO:0007669"/>
    <property type="project" value="UniProtKB-KW"/>
</dbReference>
<dbReference type="Gene3D" id="1.10.10.10">
    <property type="entry name" value="Winged helix-like DNA-binding domain superfamily/Winged helix DNA-binding domain"/>
    <property type="match status" value="1"/>
</dbReference>
<feature type="domain" description="HTH luxR-type" evidence="5">
    <location>
        <begin position="893"/>
        <end position="958"/>
    </location>
</feature>